<dbReference type="Pfam" id="PF01740">
    <property type="entry name" value="STAS"/>
    <property type="match status" value="1"/>
</dbReference>
<evidence type="ECO:0000256" key="1">
    <source>
        <dbReference type="ARBA" id="ARBA00009013"/>
    </source>
</evidence>
<dbReference type="PANTHER" id="PTHR33495">
    <property type="entry name" value="ANTI-SIGMA FACTOR ANTAGONIST TM_1081-RELATED-RELATED"/>
    <property type="match status" value="1"/>
</dbReference>
<keyword evidence="5" id="KW-1185">Reference proteome</keyword>
<sequence>MQFKIVEIDAGLCRVELSGRLDAAGAEMLDAPLSAHFAAMRRAVVIDLSDVPFVGSLGIRVLISATRLLKRHGQQVALYGANAMVLDVLHTVSLDQLIPIAADEASARALVGA</sequence>
<dbReference type="PROSITE" id="PS50801">
    <property type="entry name" value="STAS"/>
    <property type="match status" value="1"/>
</dbReference>
<dbReference type="PANTHER" id="PTHR33495:SF2">
    <property type="entry name" value="ANTI-SIGMA FACTOR ANTAGONIST TM_1081-RELATED"/>
    <property type="match status" value="1"/>
</dbReference>
<comment type="similarity">
    <text evidence="1 2">Belongs to the anti-sigma-factor antagonist family.</text>
</comment>
<gene>
    <name evidence="4" type="ORF">GXW71_04825</name>
</gene>
<dbReference type="InterPro" id="IPR002645">
    <property type="entry name" value="STAS_dom"/>
</dbReference>
<dbReference type="Gene3D" id="3.30.750.24">
    <property type="entry name" value="STAS domain"/>
    <property type="match status" value="1"/>
</dbReference>
<comment type="caution">
    <text evidence="4">The sequence shown here is derived from an EMBL/GenBank/DDBJ whole genome shotgun (WGS) entry which is preliminary data.</text>
</comment>
<reference evidence="5" key="1">
    <citation type="journal article" date="2021" name="Syst. Appl. Microbiol.">
        <title>Roseomonas hellenica sp. nov., isolated from roots of wild-growing Alkanna tinctoria.</title>
        <authorList>
            <person name="Rat A."/>
            <person name="Naranjo H.D."/>
            <person name="Lebbe L."/>
            <person name="Cnockaert M."/>
            <person name="Krigas N."/>
            <person name="Grigoriadou K."/>
            <person name="Maloupa E."/>
            <person name="Willems A."/>
        </authorList>
    </citation>
    <scope>NUCLEOTIDE SEQUENCE [LARGE SCALE GENOMIC DNA]</scope>
    <source>
        <strain evidence="5">LMG 31523</strain>
    </source>
</reference>
<dbReference type="RefSeq" id="WP_211851260.1">
    <property type="nucleotide sequence ID" value="NZ_JAAGBB010000004.1"/>
</dbReference>
<dbReference type="InterPro" id="IPR036513">
    <property type="entry name" value="STAS_dom_sf"/>
</dbReference>
<dbReference type="EMBL" id="JAAGBB010000004">
    <property type="protein sequence ID" value="MBR0663676.1"/>
    <property type="molecule type" value="Genomic_DNA"/>
</dbReference>
<organism evidence="4 5">
    <name type="scientific">Plastoroseomonas hellenica</name>
    <dbReference type="NCBI Taxonomy" id="2687306"/>
    <lineage>
        <taxon>Bacteria</taxon>
        <taxon>Pseudomonadati</taxon>
        <taxon>Pseudomonadota</taxon>
        <taxon>Alphaproteobacteria</taxon>
        <taxon>Acetobacterales</taxon>
        <taxon>Acetobacteraceae</taxon>
        <taxon>Plastoroseomonas</taxon>
    </lineage>
</organism>
<dbReference type="InterPro" id="IPR003658">
    <property type="entry name" value="Anti-sigma_ant"/>
</dbReference>
<dbReference type="SUPFAM" id="SSF52091">
    <property type="entry name" value="SpoIIaa-like"/>
    <property type="match status" value="1"/>
</dbReference>
<proteinExistence type="inferred from homology"/>
<evidence type="ECO:0000259" key="3">
    <source>
        <dbReference type="PROSITE" id="PS50801"/>
    </source>
</evidence>
<evidence type="ECO:0000313" key="4">
    <source>
        <dbReference type="EMBL" id="MBR0663676.1"/>
    </source>
</evidence>
<dbReference type="Proteomes" id="UP001196870">
    <property type="component" value="Unassembled WGS sequence"/>
</dbReference>
<evidence type="ECO:0000313" key="5">
    <source>
        <dbReference type="Proteomes" id="UP001196870"/>
    </source>
</evidence>
<protein>
    <recommendedName>
        <fullName evidence="2">Anti-sigma factor antagonist</fullName>
    </recommendedName>
</protein>
<dbReference type="CDD" id="cd07043">
    <property type="entry name" value="STAS_anti-anti-sigma_factors"/>
    <property type="match status" value="1"/>
</dbReference>
<dbReference type="NCBIfam" id="TIGR00377">
    <property type="entry name" value="ant_ant_sig"/>
    <property type="match status" value="1"/>
</dbReference>
<feature type="domain" description="STAS" evidence="3">
    <location>
        <begin position="2"/>
        <end position="113"/>
    </location>
</feature>
<name>A0ABS5ETP8_9PROT</name>
<accession>A0ABS5ETP8</accession>
<evidence type="ECO:0000256" key="2">
    <source>
        <dbReference type="RuleBase" id="RU003749"/>
    </source>
</evidence>